<evidence type="ECO:0000313" key="2">
    <source>
        <dbReference type="Proteomes" id="UP000596337"/>
    </source>
</evidence>
<evidence type="ECO:0000313" key="1">
    <source>
        <dbReference type="EMBL" id="QRG85262.1"/>
    </source>
</evidence>
<organism evidence="1 2">
    <name type="scientific">Vibrio diabolicus</name>
    <dbReference type="NCBI Taxonomy" id="50719"/>
    <lineage>
        <taxon>Bacteria</taxon>
        <taxon>Pseudomonadati</taxon>
        <taxon>Pseudomonadota</taxon>
        <taxon>Gammaproteobacteria</taxon>
        <taxon>Vibrionales</taxon>
        <taxon>Vibrionaceae</taxon>
        <taxon>Vibrio</taxon>
        <taxon>Vibrio diabolicus subgroup</taxon>
    </lineage>
</organism>
<sequence length="130" mass="14699">MKDDDIIVSLPSLIHRIGGENAKRIKVIAADCGCDVKRVRRSRHWQVSGEALNLKALLDQLKAGQCEELRFVMNKLEKGLSVHQDKLEPLEEKLIRLVVQNPNITLAELMTETHCTIAQARSARFEAEML</sequence>
<dbReference type="EMBL" id="CP069197">
    <property type="protein sequence ID" value="QRG85262.1"/>
    <property type="molecule type" value="Genomic_DNA"/>
</dbReference>
<dbReference type="Pfam" id="PF12614">
    <property type="entry name" value="RRF_GI"/>
    <property type="match status" value="1"/>
</dbReference>
<gene>
    <name evidence="1" type="ORF">JOS67_16575</name>
</gene>
<dbReference type="GeneID" id="45029363"/>
<proteinExistence type="predicted"/>
<name>A0AA92LW87_9VIBR</name>
<dbReference type="InterPro" id="IPR022253">
    <property type="entry name" value="Ribosome_recyc_fac_bac"/>
</dbReference>
<protein>
    <submittedName>
        <fullName evidence="1">Ribosome recycling factor family protein</fullName>
    </submittedName>
</protein>
<dbReference type="RefSeq" id="WP_006741385.1">
    <property type="nucleotide sequence ID" value="NZ_CAJDZP010000001.1"/>
</dbReference>
<dbReference type="Proteomes" id="UP000596337">
    <property type="component" value="Chromosome 2"/>
</dbReference>
<accession>A0AA92LW87</accession>
<reference evidence="1 2" key="1">
    <citation type="submission" date="2021-01" db="EMBL/GenBank/DDBJ databases">
        <title>Characterization of a novel blaVMB-2- harboring plasmid in Vibrio diabolicus.</title>
        <authorList>
            <person name="Liu M."/>
        </authorList>
    </citation>
    <scope>NUCLEOTIDE SEQUENCE [LARGE SCALE GENOMIC DNA]</scope>
    <source>
        <strain evidence="1 2">SLV18</strain>
    </source>
</reference>
<dbReference type="AlphaFoldDB" id="A0AA92LW87"/>